<evidence type="ECO:0000313" key="2">
    <source>
        <dbReference type="Proteomes" id="UP001056384"/>
    </source>
</evidence>
<dbReference type="AlphaFoldDB" id="A0A9Q9B710"/>
<evidence type="ECO:0000313" key="1">
    <source>
        <dbReference type="EMBL" id="USW58603.1"/>
    </source>
</evidence>
<keyword evidence="2" id="KW-1185">Reference proteome</keyword>
<dbReference type="Proteomes" id="UP001056384">
    <property type="component" value="Chromosome 11"/>
</dbReference>
<sequence>MYMPIGEHDPQRHRPELGGVLLTDDMIAAGRQAQAEAKQAEQIQLAELEASARDMAAADTCDITTEQPSSRIVPGRAKESRTAVFTCAGRLPIVLNPSLAHDGRLSPRTGAKQKQQKILLKPVTIRWGPDRQGRLLSYPVVDPVAKDGFQQLIRDCVPATFGRDG</sequence>
<gene>
    <name evidence="1" type="ORF">Slin15195_G119220</name>
</gene>
<organism evidence="1 2">
    <name type="scientific">Septoria linicola</name>
    <dbReference type="NCBI Taxonomy" id="215465"/>
    <lineage>
        <taxon>Eukaryota</taxon>
        <taxon>Fungi</taxon>
        <taxon>Dikarya</taxon>
        <taxon>Ascomycota</taxon>
        <taxon>Pezizomycotina</taxon>
        <taxon>Dothideomycetes</taxon>
        <taxon>Dothideomycetidae</taxon>
        <taxon>Mycosphaerellales</taxon>
        <taxon>Mycosphaerellaceae</taxon>
        <taxon>Septoria</taxon>
    </lineage>
</organism>
<dbReference type="OrthoDB" id="27483at2759"/>
<name>A0A9Q9B710_9PEZI</name>
<reference evidence="1" key="1">
    <citation type="submission" date="2022-06" db="EMBL/GenBank/DDBJ databases">
        <title>Complete genome sequences of two strains of the flax pathogen Septoria linicola.</title>
        <authorList>
            <person name="Lapalu N."/>
            <person name="Simon A."/>
            <person name="Demenou B."/>
            <person name="Paumier D."/>
            <person name="Guillot M.-P."/>
            <person name="Gout L."/>
            <person name="Valade R."/>
        </authorList>
    </citation>
    <scope>NUCLEOTIDE SEQUENCE</scope>
    <source>
        <strain evidence="1">SE15195</strain>
    </source>
</reference>
<accession>A0A9Q9B710</accession>
<dbReference type="EMBL" id="CP099428">
    <property type="protein sequence ID" value="USW58603.1"/>
    <property type="molecule type" value="Genomic_DNA"/>
</dbReference>
<proteinExistence type="predicted"/>
<protein>
    <submittedName>
        <fullName evidence="1">Uncharacterized protein</fullName>
    </submittedName>
</protein>